<dbReference type="InterPro" id="IPR043128">
    <property type="entry name" value="Rev_trsase/Diguanyl_cyclase"/>
</dbReference>
<evidence type="ECO:0000256" key="4">
    <source>
        <dbReference type="ARBA" id="ARBA00022759"/>
    </source>
</evidence>
<dbReference type="CDD" id="cd09274">
    <property type="entry name" value="RNase_HI_RT_Ty3"/>
    <property type="match status" value="1"/>
</dbReference>
<evidence type="ECO:0000256" key="8">
    <source>
        <dbReference type="ARBA" id="ARBA00022908"/>
    </source>
</evidence>
<dbReference type="GO" id="GO:0003723">
    <property type="term" value="F:RNA binding"/>
    <property type="evidence" value="ECO:0007669"/>
    <property type="project" value="UniProtKB-KW"/>
</dbReference>
<dbReference type="PANTHER" id="PTHR37984:SF5">
    <property type="entry name" value="PROTEIN NYNRIN-LIKE"/>
    <property type="match status" value="1"/>
</dbReference>
<keyword evidence="10" id="KW-0511">Multifunctional enzyme</keyword>
<keyword evidence="5" id="KW-0378">Hydrolase</keyword>
<keyword evidence="8" id="KW-0229">DNA integration</keyword>
<feature type="compositionally biased region" description="Basic and acidic residues" evidence="12">
    <location>
        <begin position="148"/>
        <end position="166"/>
    </location>
</feature>
<dbReference type="InterPro" id="IPR001969">
    <property type="entry name" value="Aspartic_peptidase_AS"/>
</dbReference>
<dbReference type="GO" id="GO:0004519">
    <property type="term" value="F:endonuclease activity"/>
    <property type="evidence" value="ECO:0007669"/>
    <property type="project" value="UniProtKB-KW"/>
</dbReference>
<evidence type="ECO:0000256" key="2">
    <source>
        <dbReference type="ARBA" id="ARBA00022695"/>
    </source>
</evidence>
<evidence type="ECO:0000256" key="10">
    <source>
        <dbReference type="ARBA" id="ARBA00023268"/>
    </source>
</evidence>
<dbReference type="Gene3D" id="3.10.20.370">
    <property type="match status" value="1"/>
</dbReference>
<keyword evidence="1" id="KW-0808">Transferase</keyword>
<dbReference type="Pfam" id="PF17921">
    <property type="entry name" value="Integrase_H2C2"/>
    <property type="match status" value="1"/>
</dbReference>
<feature type="region of interest" description="Disordered" evidence="12">
    <location>
        <begin position="148"/>
        <end position="186"/>
    </location>
</feature>
<keyword evidence="2" id="KW-0548">Nucleotidyltransferase</keyword>
<dbReference type="InterPro" id="IPR043502">
    <property type="entry name" value="DNA/RNA_pol_sf"/>
</dbReference>
<dbReference type="GO" id="GO:0015074">
    <property type="term" value="P:DNA integration"/>
    <property type="evidence" value="ECO:0007669"/>
    <property type="project" value="UniProtKB-KW"/>
</dbReference>
<dbReference type="GO" id="GO:0004190">
    <property type="term" value="F:aspartic-type endopeptidase activity"/>
    <property type="evidence" value="ECO:0007669"/>
    <property type="project" value="InterPro"/>
</dbReference>
<keyword evidence="6" id="KW-0460">Magnesium</keyword>
<dbReference type="Gene3D" id="1.10.340.70">
    <property type="match status" value="1"/>
</dbReference>
<dbReference type="InterPro" id="IPR005162">
    <property type="entry name" value="Retrotrans_gag_dom"/>
</dbReference>
<dbReference type="Gene3D" id="2.40.70.10">
    <property type="entry name" value="Acid Proteases"/>
    <property type="match status" value="1"/>
</dbReference>
<reference evidence="14 15" key="1">
    <citation type="journal article" date="2018" name="PLoS Genet.">
        <title>Population sequencing reveals clonal diversity and ancestral inbreeding in the grapevine cultivar Chardonnay.</title>
        <authorList>
            <person name="Roach M.J."/>
            <person name="Johnson D.L."/>
            <person name="Bohlmann J."/>
            <person name="van Vuuren H.J."/>
            <person name="Jones S.J."/>
            <person name="Pretorius I.S."/>
            <person name="Schmidt S.A."/>
            <person name="Borneman A.R."/>
        </authorList>
    </citation>
    <scope>NUCLEOTIDE SEQUENCE [LARGE SCALE GENOMIC DNA]</scope>
    <source>
        <strain evidence="15">cv. Chardonnay</strain>
        <tissue evidence="14">Leaf</tissue>
    </source>
</reference>
<dbReference type="Proteomes" id="UP000288805">
    <property type="component" value="Unassembled WGS sequence"/>
</dbReference>
<dbReference type="FunFam" id="3.10.20.370:FF:000001">
    <property type="entry name" value="Retrovirus-related Pol polyprotein from transposon 17.6-like protein"/>
    <property type="match status" value="1"/>
</dbReference>
<dbReference type="InterPro" id="IPR050951">
    <property type="entry name" value="Retrovirus_Pol_polyprotein"/>
</dbReference>
<keyword evidence="11" id="KW-0175">Coiled coil</keyword>
<keyword evidence="9" id="KW-0695">RNA-directed DNA polymerase</keyword>
<keyword evidence="4" id="KW-0255">Endonuclease</keyword>
<dbReference type="Gene3D" id="3.30.70.270">
    <property type="match status" value="2"/>
</dbReference>
<keyword evidence="3" id="KW-0540">Nuclease</keyword>
<feature type="domain" description="Integrase catalytic" evidence="13">
    <location>
        <begin position="933"/>
        <end position="1039"/>
    </location>
</feature>
<dbReference type="Pfam" id="PF08284">
    <property type="entry name" value="RVP_2"/>
    <property type="match status" value="1"/>
</dbReference>
<evidence type="ECO:0000256" key="6">
    <source>
        <dbReference type="ARBA" id="ARBA00022842"/>
    </source>
</evidence>
<dbReference type="SUPFAM" id="SSF50630">
    <property type="entry name" value="Acid proteases"/>
    <property type="match status" value="1"/>
</dbReference>
<dbReference type="CDD" id="cd00303">
    <property type="entry name" value="retropepsin_like"/>
    <property type="match status" value="1"/>
</dbReference>
<dbReference type="GO" id="GO:0003964">
    <property type="term" value="F:RNA-directed DNA polymerase activity"/>
    <property type="evidence" value="ECO:0007669"/>
    <property type="project" value="UniProtKB-KW"/>
</dbReference>
<dbReference type="Gene3D" id="3.10.10.10">
    <property type="entry name" value="HIV Type 1 Reverse Transcriptase, subunit A, domain 1"/>
    <property type="match status" value="1"/>
</dbReference>
<accession>A0A438G8E3</accession>
<evidence type="ECO:0000256" key="7">
    <source>
        <dbReference type="ARBA" id="ARBA00022884"/>
    </source>
</evidence>
<dbReference type="InterPro" id="IPR041588">
    <property type="entry name" value="Integrase_H2C2"/>
</dbReference>
<dbReference type="Pfam" id="PF00078">
    <property type="entry name" value="RVT_1"/>
    <property type="match status" value="1"/>
</dbReference>
<dbReference type="GO" id="GO:0006508">
    <property type="term" value="P:proteolysis"/>
    <property type="evidence" value="ECO:0007669"/>
    <property type="project" value="InterPro"/>
</dbReference>
<comment type="caution">
    <text evidence="14">The sequence shown here is derived from an EMBL/GenBank/DDBJ whole genome shotgun (WGS) entry which is preliminary data.</text>
</comment>
<evidence type="ECO:0000256" key="11">
    <source>
        <dbReference type="SAM" id="Coils"/>
    </source>
</evidence>
<protein>
    <submittedName>
        <fullName evidence="14">Transposon Ty3-I Gag-Pol polyprotein</fullName>
    </submittedName>
</protein>
<dbReference type="Pfam" id="PF17919">
    <property type="entry name" value="RT_RNaseH_2"/>
    <property type="match status" value="1"/>
</dbReference>
<evidence type="ECO:0000256" key="5">
    <source>
        <dbReference type="ARBA" id="ARBA00022801"/>
    </source>
</evidence>
<dbReference type="InterPro" id="IPR001584">
    <property type="entry name" value="Integrase_cat-core"/>
</dbReference>
<dbReference type="Gene3D" id="3.30.420.10">
    <property type="entry name" value="Ribonuclease H-like superfamily/Ribonuclease H"/>
    <property type="match status" value="1"/>
</dbReference>
<dbReference type="InterPro" id="IPR021109">
    <property type="entry name" value="Peptidase_aspartic_dom_sf"/>
</dbReference>
<dbReference type="AlphaFoldDB" id="A0A438G8E3"/>
<evidence type="ECO:0000256" key="9">
    <source>
        <dbReference type="ARBA" id="ARBA00022918"/>
    </source>
</evidence>
<feature type="compositionally biased region" description="Polar residues" evidence="12">
    <location>
        <begin position="268"/>
        <end position="285"/>
    </location>
</feature>
<feature type="region of interest" description="Disordered" evidence="12">
    <location>
        <begin position="261"/>
        <end position="292"/>
    </location>
</feature>
<name>A0A438G8E3_VITVI</name>
<dbReference type="SUPFAM" id="SSF53098">
    <property type="entry name" value="Ribonuclease H-like"/>
    <property type="match status" value="1"/>
</dbReference>
<dbReference type="InterPro" id="IPR041577">
    <property type="entry name" value="RT_RNaseH_2"/>
</dbReference>
<dbReference type="InterPro" id="IPR000477">
    <property type="entry name" value="RT_dom"/>
</dbReference>
<dbReference type="SUPFAM" id="SSF56672">
    <property type="entry name" value="DNA/RNA polymerases"/>
    <property type="match status" value="1"/>
</dbReference>
<dbReference type="CDD" id="cd01647">
    <property type="entry name" value="RT_LTR"/>
    <property type="match status" value="1"/>
</dbReference>
<keyword evidence="7" id="KW-0694">RNA-binding</keyword>
<dbReference type="InterPro" id="IPR036397">
    <property type="entry name" value="RNaseH_sf"/>
</dbReference>
<dbReference type="InterPro" id="IPR012337">
    <property type="entry name" value="RNaseH-like_sf"/>
</dbReference>
<dbReference type="EMBL" id="QGNW01000533">
    <property type="protein sequence ID" value="RVW68476.1"/>
    <property type="molecule type" value="Genomic_DNA"/>
</dbReference>
<evidence type="ECO:0000259" key="13">
    <source>
        <dbReference type="PROSITE" id="PS50994"/>
    </source>
</evidence>
<evidence type="ECO:0000256" key="12">
    <source>
        <dbReference type="SAM" id="MobiDB-lite"/>
    </source>
</evidence>
<proteinExistence type="predicted"/>
<dbReference type="PROSITE" id="PS00141">
    <property type="entry name" value="ASP_PROTEASE"/>
    <property type="match status" value="1"/>
</dbReference>
<feature type="coiled-coil region" evidence="11">
    <location>
        <begin position="9"/>
        <end position="40"/>
    </location>
</feature>
<dbReference type="PANTHER" id="PTHR37984">
    <property type="entry name" value="PROTEIN CBG26694"/>
    <property type="match status" value="1"/>
</dbReference>
<dbReference type="PROSITE" id="PS50994">
    <property type="entry name" value="INTEGRASE"/>
    <property type="match status" value="1"/>
</dbReference>
<dbReference type="Pfam" id="PF03732">
    <property type="entry name" value="Retrotrans_gag"/>
    <property type="match status" value="1"/>
</dbReference>
<evidence type="ECO:0000313" key="15">
    <source>
        <dbReference type="Proteomes" id="UP000288805"/>
    </source>
</evidence>
<feature type="compositionally biased region" description="Low complexity" evidence="12">
    <location>
        <begin position="176"/>
        <end position="185"/>
    </location>
</feature>
<organism evidence="14 15">
    <name type="scientific">Vitis vinifera</name>
    <name type="common">Grape</name>
    <dbReference type="NCBI Taxonomy" id="29760"/>
    <lineage>
        <taxon>Eukaryota</taxon>
        <taxon>Viridiplantae</taxon>
        <taxon>Streptophyta</taxon>
        <taxon>Embryophyta</taxon>
        <taxon>Tracheophyta</taxon>
        <taxon>Spermatophyta</taxon>
        <taxon>Magnoliopsida</taxon>
        <taxon>eudicotyledons</taxon>
        <taxon>Gunneridae</taxon>
        <taxon>Pentapetalae</taxon>
        <taxon>rosids</taxon>
        <taxon>Vitales</taxon>
        <taxon>Vitaceae</taxon>
        <taxon>Viteae</taxon>
        <taxon>Vitis</taxon>
    </lineage>
</organism>
<evidence type="ECO:0000256" key="1">
    <source>
        <dbReference type="ARBA" id="ARBA00022679"/>
    </source>
</evidence>
<sequence>MAGRTRGGRSERNEELETVREELREVRRELRETVELMTGQGFQESRSNEEVHVMQPPSFNGEPSAEAAEHWLRRMRRILVGLDIPEERRVEFERIFLGKYFGEVAKHAKRMEFKHLIQGTMSVLEYESRFSELSRFALGMISEEGEKARRTIDETNQIREQKGDRKGKQRMGESSQGPQQRQRTQQFERHPSFYAGEGQIAQRAAANRVCYGCGAGDHLWRACPLRGTQQARPQSQGSSQQQSVVSFQPPQFQLPYYQMPQLPPAAQGTRTATMSSQTRSSQGSNARGRGRPAAGRVFALTPIEPDENSLLVEGMILVYSTWVRVLFDTGATHSFISASCANALGLKSERVENLLLIESPMGTNSRVDRICKECVITLADRALNVDLRILDMTGYDVILGMDWLAVYKAVIDCHRRRIIFCLPEGFEVCFVGEKCVSLPFSQSDQCYQYVLRKGSINFLAYLRGKEKAQKDITEIPVVRKFQDVFPDELPSLPPHREFDFSIEVYPGTDPISVSPYRMAPLELKELKTQLDELLGKGFIRPSTSPWGAPVLFMKKKDGTLRLCIDYRKLNRVTVKNKYPLPMIDDLFDQLKGAKVFRAYLDQFVIVFVDDILIYSRSLEEHKQHLVTTLGTLRRHQLYGKLDKSEFWLTEVNFLGHVVSEAGIAVDHSKVEAVQEWQRPTNVFEELKRKLTTAPVLTAPISGELFTIYCDASTVGLGCVLMQQGKVVAYASRQLKQHERNYPAHDLELAAVVFALKTWRHYLQRRWMKTLEDYDFALHYHPGKANVVADALIIEDFELCLSQEGRGPCLYSISARPMVIQRIVEAQVHDEFLEKVKAQLVAGEIDENWSMYEDGSVRFKGRLCVPKDMELRNELLADAHRAKYTIHPGNSKMYQDLKRQFWWSGMKRDIAQFVANCQICQQVKAEHQRPAGLLQPLPIPEWKWDNITMDFVIGLPRTRSKKNGVWVIVDRLTKSAHFLAMKTTDSMNSLAKLYIQEIVRLHGIPVSIVSDRDPKFTSQFWQSLQRALGTQLNFSTAFHP</sequence>
<evidence type="ECO:0000256" key="3">
    <source>
        <dbReference type="ARBA" id="ARBA00022722"/>
    </source>
</evidence>
<gene>
    <name evidence="14" type="primary">TY3B-I_200</name>
    <name evidence="14" type="ORF">CK203_060189</name>
</gene>
<evidence type="ECO:0000313" key="14">
    <source>
        <dbReference type="EMBL" id="RVW68476.1"/>
    </source>
</evidence>